<dbReference type="PROSITE" id="PS51371">
    <property type="entry name" value="CBS"/>
    <property type="match status" value="1"/>
</dbReference>
<evidence type="ECO:0000259" key="5">
    <source>
        <dbReference type="PROSITE" id="PS51371"/>
    </source>
</evidence>
<dbReference type="PANTHER" id="PTHR13780">
    <property type="entry name" value="AMP-ACTIVATED PROTEIN KINASE, GAMMA REGULATORY SUBUNIT"/>
    <property type="match status" value="1"/>
</dbReference>
<proteinExistence type="inferred from homology"/>
<dbReference type="Gene3D" id="3.10.580.10">
    <property type="entry name" value="CBS-domain"/>
    <property type="match status" value="1"/>
</dbReference>
<comment type="similarity">
    <text evidence="1">Belongs to the 5'-AMP-activated protein kinase gamma subunit family.</text>
</comment>
<accession>A0A7N0U6H6</accession>
<keyword evidence="3 4" id="KW-0129">CBS domain</keyword>
<sequence length="155" mass="17683">MMGEADVTVPRMAVNEELIVSRRRLSDYLSTHKAYDLLPQSGKVLALDVNLPVKQAFHILYEQGISVAPLWDFDAGSFVGIITAMDFILILKELQNWGSSMSQEEHETRTIAYWKKMKSQPSGMLDCIEKQSTKPLIYVSAHFGNFEFLKVELWL</sequence>
<dbReference type="PANTHER" id="PTHR13780:SF35">
    <property type="entry name" value="LD22662P"/>
    <property type="match status" value="1"/>
</dbReference>
<protein>
    <recommendedName>
        <fullName evidence="5">CBS domain-containing protein</fullName>
    </recommendedName>
</protein>
<organism evidence="6 7">
    <name type="scientific">Kalanchoe fedtschenkoi</name>
    <name type="common">Lavender scallops</name>
    <name type="synonym">South American air plant</name>
    <dbReference type="NCBI Taxonomy" id="63787"/>
    <lineage>
        <taxon>Eukaryota</taxon>
        <taxon>Viridiplantae</taxon>
        <taxon>Streptophyta</taxon>
        <taxon>Embryophyta</taxon>
        <taxon>Tracheophyta</taxon>
        <taxon>Spermatophyta</taxon>
        <taxon>Magnoliopsida</taxon>
        <taxon>eudicotyledons</taxon>
        <taxon>Gunneridae</taxon>
        <taxon>Pentapetalae</taxon>
        <taxon>Saxifragales</taxon>
        <taxon>Crassulaceae</taxon>
        <taxon>Kalanchoe</taxon>
    </lineage>
</organism>
<evidence type="ECO:0000256" key="4">
    <source>
        <dbReference type="PROSITE-ProRule" id="PRU00703"/>
    </source>
</evidence>
<evidence type="ECO:0000256" key="3">
    <source>
        <dbReference type="ARBA" id="ARBA00023122"/>
    </source>
</evidence>
<evidence type="ECO:0000313" key="7">
    <source>
        <dbReference type="Proteomes" id="UP000594263"/>
    </source>
</evidence>
<dbReference type="InterPro" id="IPR000644">
    <property type="entry name" value="CBS_dom"/>
</dbReference>
<evidence type="ECO:0000313" key="6">
    <source>
        <dbReference type="EnsemblPlants" id="Kaladp0055s0417.1.v1.1"/>
    </source>
</evidence>
<keyword evidence="7" id="KW-1185">Reference proteome</keyword>
<dbReference type="EnsemblPlants" id="Kaladp0055s0417.1.v1.1">
    <property type="protein sequence ID" value="Kaladp0055s0417.1.v1.1"/>
    <property type="gene ID" value="Kaladp0055s0417.v1.1"/>
</dbReference>
<keyword evidence="2" id="KW-0677">Repeat</keyword>
<reference evidence="6" key="1">
    <citation type="submission" date="2021-01" db="UniProtKB">
        <authorList>
            <consortium name="EnsemblPlants"/>
        </authorList>
    </citation>
    <scope>IDENTIFICATION</scope>
</reference>
<evidence type="ECO:0000256" key="2">
    <source>
        <dbReference type="ARBA" id="ARBA00022737"/>
    </source>
</evidence>
<dbReference type="Gramene" id="Kaladp0055s0417.1.v1.1">
    <property type="protein sequence ID" value="Kaladp0055s0417.1.v1.1"/>
    <property type="gene ID" value="Kaladp0055s0417.v1.1"/>
</dbReference>
<feature type="domain" description="CBS" evidence="5">
    <location>
        <begin position="37"/>
        <end position="100"/>
    </location>
</feature>
<dbReference type="InterPro" id="IPR050511">
    <property type="entry name" value="AMPK_gamma/SDS23_families"/>
</dbReference>
<evidence type="ECO:0000256" key="1">
    <source>
        <dbReference type="ARBA" id="ARBA00006750"/>
    </source>
</evidence>
<dbReference type="SUPFAM" id="SSF54631">
    <property type="entry name" value="CBS-domain pair"/>
    <property type="match status" value="1"/>
</dbReference>
<name>A0A7N0U6H6_KALFE</name>
<dbReference type="Proteomes" id="UP000594263">
    <property type="component" value="Unplaced"/>
</dbReference>
<dbReference type="AlphaFoldDB" id="A0A7N0U6H6"/>
<dbReference type="SMART" id="SM00116">
    <property type="entry name" value="CBS"/>
    <property type="match status" value="1"/>
</dbReference>
<dbReference type="InterPro" id="IPR046342">
    <property type="entry name" value="CBS_dom_sf"/>
</dbReference>